<dbReference type="Pfam" id="PF01408">
    <property type="entry name" value="GFO_IDH_MocA"/>
    <property type="match status" value="1"/>
</dbReference>
<dbReference type="InterPro" id="IPR036291">
    <property type="entry name" value="NAD(P)-bd_dom_sf"/>
</dbReference>
<keyword evidence="1" id="KW-0560">Oxidoreductase</keyword>
<gene>
    <name evidence="4" type="ORF">F4Y42_07030</name>
</gene>
<proteinExistence type="predicted"/>
<protein>
    <submittedName>
        <fullName evidence="4">Gfo/Idh/MocA family oxidoreductase</fullName>
    </submittedName>
</protein>
<evidence type="ECO:0000259" key="3">
    <source>
        <dbReference type="Pfam" id="PF22725"/>
    </source>
</evidence>
<dbReference type="Pfam" id="PF22725">
    <property type="entry name" value="GFO_IDH_MocA_C3"/>
    <property type="match status" value="1"/>
</dbReference>
<evidence type="ECO:0000256" key="1">
    <source>
        <dbReference type="ARBA" id="ARBA00023002"/>
    </source>
</evidence>
<dbReference type="Gene3D" id="3.40.50.720">
    <property type="entry name" value="NAD(P)-binding Rossmann-like Domain"/>
    <property type="match status" value="1"/>
</dbReference>
<name>A0A6B0YSE3_9CHLR</name>
<organism evidence="4">
    <name type="scientific">Caldilineaceae bacterium SB0664_bin_27</name>
    <dbReference type="NCBI Taxonomy" id="2605260"/>
    <lineage>
        <taxon>Bacteria</taxon>
        <taxon>Bacillati</taxon>
        <taxon>Chloroflexota</taxon>
        <taxon>Caldilineae</taxon>
        <taxon>Caldilineales</taxon>
        <taxon>Caldilineaceae</taxon>
    </lineage>
</organism>
<reference evidence="4" key="1">
    <citation type="submission" date="2019-09" db="EMBL/GenBank/DDBJ databases">
        <title>Characterisation of the sponge microbiome using genome-centric metagenomics.</title>
        <authorList>
            <person name="Engelberts J.P."/>
            <person name="Robbins S.J."/>
            <person name="De Goeij J.M."/>
            <person name="Aranda M."/>
            <person name="Bell S.C."/>
            <person name="Webster N.S."/>
        </authorList>
    </citation>
    <scope>NUCLEOTIDE SEQUENCE</scope>
    <source>
        <strain evidence="4">SB0664_bin_27</strain>
    </source>
</reference>
<dbReference type="AlphaFoldDB" id="A0A6B0YSE3"/>
<evidence type="ECO:0000259" key="2">
    <source>
        <dbReference type="Pfam" id="PF01408"/>
    </source>
</evidence>
<dbReference type="EMBL" id="VXRG01000061">
    <property type="protein sequence ID" value="MXY93191.1"/>
    <property type="molecule type" value="Genomic_DNA"/>
</dbReference>
<comment type="caution">
    <text evidence="4">The sequence shown here is derived from an EMBL/GenBank/DDBJ whole genome shotgun (WGS) entry which is preliminary data.</text>
</comment>
<sequence length="361" mass="39979">MSKPLRAGLIGCGGIAGAHMRAYRQLGGVEIAAAAEIVPERLQSFGDEWGIENRYLDYEVMLEREKLDIVSVCTPPFAHCAPTIAAAEASVRGIFCEKPMAMNLAEADRMLDACDRAGTLLQIDHIYRFERNFRQAKAMVEAGEIGDLLVVSGKCVGPPRSPENYAGQYRLNGGGWMMAQGTHLFDLFRYYAGDPLWCLANVERWRPDVDIEDAATGLFGLESGVKAFFEVSGNRADRTFAFMAELEGVKGRLHLSDGVDRFHFYQWTAGHTPDDWRPVETVEEDPIAIVLQDFLSAVIDDREPESNGREGRAALEMIMAVFESQRQGVACINFPLTIGENPLALMNEEGTLSQLSKEPNH</sequence>
<dbReference type="SUPFAM" id="SSF55347">
    <property type="entry name" value="Glyceraldehyde-3-phosphate dehydrogenase-like, C-terminal domain"/>
    <property type="match status" value="1"/>
</dbReference>
<feature type="domain" description="Gfo/Idh/MocA-like oxidoreductase N-terminal" evidence="2">
    <location>
        <begin position="6"/>
        <end position="125"/>
    </location>
</feature>
<dbReference type="GO" id="GO:0016491">
    <property type="term" value="F:oxidoreductase activity"/>
    <property type="evidence" value="ECO:0007669"/>
    <property type="project" value="UniProtKB-KW"/>
</dbReference>
<dbReference type="PANTHER" id="PTHR43818:SF11">
    <property type="entry name" value="BCDNA.GH03377"/>
    <property type="match status" value="1"/>
</dbReference>
<dbReference type="SUPFAM" id="SSF51735">
    <property type="entry name" value="NAD(P)-binding Rossmann-fold domains"/>
    <property type="match status" value="1"/>
</dbReference>
<dbReference type="InterPro" id="IPR050463">
    <property type="entry name" value="Gfo/Idh/MocA_oxidrdct_glycsds"/>
</dbReference>
<dbReference type="Gene3D" id="3.30.360.10">
    <property type="entry name" value="Dihydrodipicolinate Reductase, domain 2"/>
    <property type="match status" value="1"/>
</dbReference>
<dbReference type="InterPro" id="IPR000683">
    <property type="entry name" value="Gfo/Idh/MocA-like_OxRdtase_N"/>
</dbReference>
<feature type="domain" description="GFO/IDH/MocA-like oxidoreductase" evidence="3">
    <location>
        <begin position="133"/>
        <end position="253"/>
    </location>
</feature>
<dbReference type="InterPro" id="IPR055170">
    <property type="entry name" value="GFO_IDH_MocA-like_dom"/>
</dbReference>
<dbReference type="GO" id="GO:0000166">
    <property type="term" value="F:nucleotide binding"/>
    <property type="evidence" value="ECO:0007669"/>
    <property type="project" value="InterPro"/>
</dbReference>
<accession>A0A6B0YSE3</accession>
<evidence type="ECO:0000313" key="4">
    <source>
        <dbReference type="EMBL" id="MXY93191.1"/>
    </source>
</evidence>
<dbReference type="PANTHER" id="PTHR43818">
    <property type="entry name" value="BCDNA.GH03377"/>
    <property type="match status" value="1"/>
</dbReference>